<reference evidence="2 3" key="1">
    <citation type="submission" date="2018-08" db="EMBL/GenBank/DDBJ databases">
        <title>Genomic Encyclopedia of Archaeal and Bacterial Type Strains, Phase II (KMG-II): from individual species to whole genera.</title>
        <authorList>
            <person name="Goeker M."/>
        </authorList>
    </citation>
    <scope>NUCLEOTIDE SEQUENCE [LARGE SCALE GENOMIC DNA]</scope>
    <source>
        <strain evidence="2 3">DSM 15986</strain>
    </source>
</reference>
<dbReference type="EMBL" id="QUNF01000004">
    <property type="protein sequence ID" value="REG91499.1"/>
    <property type="molecule type" value="Genomic_DNA"/>
</dbReference>
<keyword evidence="1" id="KW-1133">Transmembrane helix</keyword>
<dbReference type="RefSeq" id="WP_086540673.1">
    <property type="nucleotide sequence ID" value="NZ_MSSW01000010.1"/>
</dbReference>
<accession>A0A3E0E2E3</accession>
<name>A0A3E0E2E3_9BACT</name>
<dbReference type="AlphaFoldDB" id="A0A3E0E2E3"/>
<feature type="transmembrane region" description="Helical" evidence="1">
    <location>
        <begin position="122"/>
        <end position="139"/>
    </location>
</feature>
<feature type="transmembrane region" description="Helical" evidence="1">
    <location>
        <begin position="145"/>
        <end position="178"/>
    </location>
</feature>
<feature type="transmembrane region" description="Helical" evidence="1">
    <location>
        <begin position="74"/>
        <end position="91"/>
    </location>
</feature>
<feature type="transmembrane region" description="Helical" evidence="1">
    <location>
        <begin position="316"/>
        <end position="336"/>
    </location>
</feature>
<organism evidence="2 3">
    <name type="scientific">Algoriphagus antarcticus</name>
    <dbReference type="NCBI Taxonomy" id="238540"/>
    <lineage>
        <taxon>Bacteria</taxon>
        <taxon>Pseudomonadati</taxon>
        <taxon>Bacteroidota</taxon>
        <taxon>Cytophagia</taxon>
        <taxon>Cytophagales</taxon>
        <taxon>Cyclobacteriaceae</taxon>
        <taxon>Algoriphagus</taxon>
    </lineage>
</organism>
<feature type="transmembrane region" description="Helical" evidence="1">
    <location>
        <begin position="287"/>
        <end position="304"/>
    </location>
</feature>
<keyword evidence="1" id="KW-0472">Membrane</keyword>
<sequence length="508" mass="58241">MNKILAGFTAFSLLVILLGINRGFDISDEGLYMLLADPAQENAAGIFNYDLFFKLFYKITGIEFGIVGMRLLRLFVYLLAAISLTFFWKNLTAANKLSLNLFFFSLLGIFAGYGFLPQSLSYNSLSVVLACFWLTLISIKNKTTFQYFLIGLVLACMAYIKITSCLGLGLLTLVWMVYGKEIMLIHILGLIIPMVIIELILYLIVGDFALSRLLEARRMMGYRSEYSYLLLFKYSAVGFFWLAYVSIPFLLAGKFYSFQPKLKCYILLVGLLMLGCVAYYTAITQEWNHIILLLTVAVLSYFAPRLPFAAISPGQRFLLAILLVLPFVLHFGSNVYWLRLGIHYWVFWLLATLYVLSLIQVEFRMLTSIAVGLATLLLVGNGMWIHPFEQEPLWEATQEWDYGNGNRIKLTEKQIDLLSVIEPIVQDQEQLLAFYRIPGIPYLLNKTSPKSPGFWTKSQAEYFFTSEYQTDLLLFYPLDSLPSFVKNDFSMKYIQLPDGNYLQILWIK</sequence>
<dbReference type="Proteomes" id="UP000256405">
    <property type="component" value="Unassembled WGS sequence"/>
</dbReference>
<evidence type="ECO:0000313" key="3">
    <source>
        <dbReference type="Proteomes" id="UP000256405"/>
    </source>
</evidence>
<comment type="caution">
    <text evidence="2">The sequence shown here is derived from an EMBL/GenBank/DDBJ whole genome shotgun (WGS) entry which is preliminary data.</text>
</comment>
<protein>
    <recommendedName>
        <fullName evidence="4">Dolichyl-phosphate-mannose-protein mannosyltransferase</fullName>
    </recommendedName>
</protein>
<evidence type="ECO:0008006" key="4">
    <source>
        <dbReference type="Google" id="ProtNLM"/>
    </source>
</evidence>
<gene>
    <name evidence="2" type="ORF">C8N25_104113</name>
</gene>
<feature type="transmembrane region" description="Helical" evidence="1">
    <location>
        <begin position="342"/>
        <end position="359"/>
    </location>
</feature>
<keyword evidence="1" id="KW-0812">Transmembrane</keyword>
<feature type="transmembrane region" description="Helical" evidence="1">
    <location>
        <begin position="97"/>
        <end position="115"/>
    </location>
</feature>
<feature type="transmembrane region" description="Helical" evidence="1">
    <location>
        <begin position="264"/>
        <end position="281"/>
    </location>
</feature>
<keyword evidence="3" id="KW-1185">Reference proteome</keyword>
<feature type="transmembrane region" description="Helical" evidence="1">
    <location>
        <begin position="185"/>
        <end position="206"/>
    </location>
</feature>
<proteinExistence type="predicted"/>
<feature type="transmembrane region" description="Helical" evidence="1">
    <location>
        <begin position="226"/>
        <end position="252"/>
    </location>
</feature>
<evidence type="ECO:0000313" key="2">
    <source>
        <dbReference type="EMBL" id="REG91499.1"/>
    </source>
</evidence>
<evidence type="ECO:0000256" key="1">
    <source>
        <dbReference type="SAM" id="Phobius"/>
    </source>
</evidence>
<dbReference type="OrthoDB" id="861753at2"/>